<sequence>MTFKKLLYVLLMIICAWLSYYLLEQHWRQDVQVTPNDEKPMFIGNKVSNTSFNLKGVRQYQIDAEHLEHFNVSGITTFTKPVLWVFKQGQDAEWRVSANNAKLESDKILHLQGNVRIFNLLPDSDIQVIKTNNLRLNLVNKDFDTNDHVTINGPVFQNEGDGMKGNMDRNVATLLKNVKGRYEPTKN</sequence>
<dbReference type="NCBIfam" id="TIGR04409">
    <property type="entry name" value="LptC_YrbK"/>
    <property type="match status" value="1"/>
</dbReference>
<protein>
    <recommendedName>
        <fullName evidence="1 2">Lipopolysaccharide export system protein LptC</fullName>
    </recommendedName>
</protein>
<comment type="caution">
    <text evidence="3">The sequence shown here is derived from an EMBL/GenBank/DDBJ whole genome shotgun (WGS) entry which is preliminary data.</text>
</comment>
<evidence type="ECO:0000256" key="1">
    <source>
        <dbReference type="HAMAP-Rule" id="MF_01915"/>
    </source>
</evidence>
<dbReference type="GO" id="GO:0015221">
    <property type="term" value="F:lipopolysaccharide transmembrane transporter activity"/>
    <property type="evidence" value="ECO:0007669"/>
    <property type="project" value="InterPro"/>
</dbReference>
<reference evidence="3 4" key="1">
    <citation type="submission" date="2018-01" db="EMBL/GenBank/DDBJ databases">
        <title>Whole genome sequencing of Histamine producing bacteria.</title>
        <authorList>
            <person name="Butler K."/>
        </authorList>
    </citation>
    <scope>NUCLEOTIDE SEQUENCE [LARGE SCALE GENOMIC DNA]</scope>
    <source>
        <strain evidence="3 4">FS-7.2</strain>
    </source>
</reference>
<gene>
    <name evidence="1 3" type="primary">lptC</name>
    <name evidence="3" type="ORF">C9J27_20865</name>
</gene>
<dbReference type="GeneID" id="29942747"/>
<dbReference type="EMBL" id="PYNF01000028">
    <property type="protein sequence ID" value="PSU93551.1"/>
    <property type="molecule type" value="Genomic_DNA"/>
</dbReference>
<evidence type="ECO:0000256" key="2">
    <source>
        <dbReference type="PIRNR" id="PIRNR028513"/>
    </source>
</evidence>
<dbReference type="Pfam" id="PF06835">
    <property type="entry name" value="LptC"/>
    <property type="match status" value="1"/>
</dbReference>
<comment type="subcellular location">
    <subcellularLocation>
        <location evidence="1">Cell inner membrane</location>
        <topology evidence="1">Single-pass membrane protein</topology>
    </subcellularLocation>
</comment>
<dbReference type="GO" id="GO:0017089">
    <property type="term" value="F:glycolipid transfer activity"/>
    <property type="evidence" value="ECO:0007669"/>
    <property type="project" value="TreeGrafter"/>
</dbReference>
<comment type="subunit">
    <text evidence="1">Component of the lipopolysaccharide transport and assembly complex. Interacts with LptA and the LptBFG transporter complex.</text>
</comment>
<dbReference type="InterPro" id="IPR026265">
    <property type="entry name" value="LptC"/>
</dbReference>
<keyword evidence="1 2" id="KW-0472">Membrane</keyword>
<dbReference type="Proteomes" id="UP000241426">
    <property type="component" value="Unassembled WGS sequence"/>
</dbReference>
<keyword evidence="1 2" id="KW-0997">Cell inner membrane</keyword>
<dbReference type="GO" id="GO:0043165">
    <property type="term" value="P:Gram-negative-bacterium-type cell outer membrane assembly"/>
    <property type="evidence" value="ECO:0007669"/>
    <property type="project" value="UniProtKB-UniRule"/>
</dbReference>
<accession>A0A0B7J4M6</accession>
<dbReference type="AlphaFoldDB" id="A0A0B7J4M6"/>
<dbReference type="RefSeq" id="WP_036793155.1">
    <property type="nucleotide sequence ID" value="NZ_JAUZMV010000001.1"/>
</dbReference>
<dbReference type="InterPro" id="IPR010664">
    <property type="entry name" value="LipoPS_assembly_LptC-rel"/>
</dbReference>
<dbReference type="PIRSF" id="PIRSF028513">
    <property type="entry name" value="LptC"/>
    <property type="match status" value="1"/>
</dbReference>
<accession>A0A2T3KCN2</accession>
<dbReference type="PANTHER" id="PTHR37481:SF1">
    <property type="entry name" value="LIPOPOLYSACCHARIDE EXPORT SYSTEM PROTEIN LPTC"/>
    <property type="match status" value="1"/>
</dbReference>
<feature type="transmembrane region" description="Helical" evidence="1">
    <location>
        <begin position="6"/>
        <end position="23"/>
    </location>
</feature>
<evidence type="ECO:0000313" key="3">
    <source>
        <dbReference type="EMBL" id="PSU93551.1"/>
    </source>
</evidence>
<keyword evidence="1" id="KW-1133">Transmembrane helix</keyword>
<dbReference type="GO" id="GO:0030288">
    <property type="term" value="C:outer membrane-bounded periplasmic space"/>
    <property type="evidence" value="ECO:0007669"/>
    <property type="project" value="TreeGrafter"/>
</dbReference>
<evidence type="ECO:0000313" key="4">
    <source>
        <dbReference type="Proteomes" id="UP000241426"/>
    </source>
</evidence>
<proteinExistence type="inferred from homology"/>
<comment type="similarity">
    <text evidence="1 2">Belongs to the LptC family.</text>
</comment>
<keyword evidence="1" id="KW-0812">Transmembrane</keyword>
<dbReference type="HAMAP" id="MF_01915">
    <property type="entry name" value="LPS_assembly_LptC"/>
    <property type="match status" value="1"/>
</dbReference>
<comment type="function">
    <text evidence="1">Involved in the assembly of lipopolysaccharide (LPS). Required for the translocation of LPS from the inner membrane to the outer membrane. Facilitates the transfer of LPS from the inner membrane to the periplasmic protein LptA. Could be a docking site for LptA.</text>
</comment>
<organism evidence="3 4">
    <name type="scientific">Photobacterium kishitanii</name>
    <dbReference type="NCBI Taxonomy" id="318456"/>
    <lineage>
        <taxon>Bacteria</taxon>
        <taxon>Pseudomonadati</taxon>
        <taxon>Pseudomonadota</taxon>
        <taxon>Gammaproteobacteria</taxon>
        <taxon>Vibrionales</taxon>
        <taxon>Vibrionaceae</taxon>
        <taxon>Photobacterium</taxon>
    </lineage>
</organism>
<dbReference type="Gene3D" id="2.60.450.10">
    <property type="entry name" value="Lipopolysaccharide (LPS) transport protein A like domain"/>
    <property type="match status" value="1"/>
</dbReference>
<dbReference type="PANTHER" id="PTHR37481">
    <property type="entry name" value="LIPOPOLYSACCHARIDE EXPORT SYSTEM PROTEIN LPTC"/>
    <property type="match status" value="1"/>
</dbReference>
<name>A0A0B7J4M6_9GAMM</name>
<dbReference type="GO" id="GO:0005886">
    <property type="term" value="C:plasma membrane"/>
    <property type="evidence" value="ECO:0007669"/>
    <property type="project" value="UniProtKB-SubCell"/>
</dbReference>
<dbReference type="InterPro" id="IPR052363">
    <property type="entry name" value="LPS_export_LptC"/>
</dbReference>
<dbReference type="eggNOG" id="COG3117">
    <property type="taxonomic scope" value="Bacteria"/>
</dbReference>
<keyword evidence="1 2" id="KW-1003">Cell membrane</keyword>
<comment type="function">
    <text evidence="2">Required for the translocation of lipopolysaccharide (LPS) from the inner membrane to the outer membrane.</text>
</comment>